<accession>A7HJ93</accession>
<dbReference type="SUPFAM" id="SSF52540">
    <property type="entry name" value="P-loop containing nucleoside triphosphate hydrolases"/>
    <property type="match status" value="1"/>
</dbReference>
<sequence length="232" mass="26141">MSKNSKIKNKVKNMENKIAKNYAFIGLFGSGKTEVAINWALKLKDEYEKVAIIDGDIISPYFRTRDVAEDLEKMGLVTVYPKGALRNADLPIITGGAIGYLVNQEYKTVIDVGGEENGIVVLGYLKPYLGNAEISMVVNIARPFSSTVDGIIKAYEQLRRVARIEVDYLINNANLSYETTPELIKKGEEIVSKVSEIIEVPVKFTVVPEFLNVDDLKYPIFKIKRFMKMENY</sequence>
<dbReference type="STRING" id="381764.Fnod_0109"/>
<gene>
    <name evidence="1" type="ordered locus">Fnod_0109</name>
</gene>
<reference evidence="1 2" key="2">
    <citation type="journal article" date="2009" name="Proc. Natl. Acad. Sci. U.S.A.">
        <title>On the chimeric nature, thermophilic origin, and phylogenetic placement of the Thermotogales.</title>
        <authorList>
            <person name="Zhaxybayeva O."/>
            <person name="Swithers K.S."/>
            <person name="Lapierre P."/>
            <person name="Fournier G.P."/>
            <person name="Bickhart D.M."/>
            <person name="DeBoy R.T."/>
            <person name="Nelson K.E."/>
            <person name="Nesbo C.L."/>
            <person name="Doolittle W.F."/>
            <person name="Gogarten J.P."/>
            <person name="Noll K.M."/>
        </authorList>
    </citation>
    <scope>NUCLEOTIDE SEQUENCE [LARGE SCALE GENOMIC DNA]</scope>
    <source>
        <strain evidence="2">ATCC 35602 / DSM 5306 / Rt17-B1</strain>
    </source>
</reference>
<dbReference type="HOGENOM" id="CLU_084710_0_0_0"/>
<dbReference type="Gene3D" id="3.40.50.300">
    <property type="entry name" value="P-loop containing nucleotide triphosphate hydrolases"/>
    <property type="match status" value="1"/>
</dbReference>
<dbReference type="InterPro" id="IPR027417">
    <property type="entry name" value="P-loop_NTPase"/>
</dbReference>
<dbReference type="eggNOG" id="COG0489">
    <property type="taxonomic scope" value="Bacteria"/>
</dbReference>
<dbReference type="KEGG" id="fno:Fnod_0109"/>
<evidence type="ECO:0008006" key="3">
    <source>
        <dbReference type="Google" id="ProtNLM"/>
    </source>
</evidence>
<dbReference type="EMBL" id="CP000771">
    <property type="protein sequence ID" value="ABS59976.1"/>
    <property type="molecule type" value="Genomic_DNA"/>
</dbReference>
<reference evidence="1 2" key="1">
    <citation type="submission" date="2007-07" db="EMBL/GenBank/DDBJ databases">
        <title>Complete sequence of Fervidobacterium nodosum Rt17-B1.</title>
        <authorList>
            <consortium name="US DOE Joint Genome Institute"/>
            <person name="Copeland A."/>
            <person name="Lucas S."/>
            <person name="Lapidus A."/>
            <person name="Barry K."/>
            <person name="Glavina del Rio T."/>
            <person name="Dalin E."/>
            <person name="Tice H."/>
            <person name="Pitluck S."/>
            <person name="Saunders E."/>
            <person name="Brettin T."/>
            <person name="Bruce D."/>
            <person name="Detter J.C."/>
            <person name="Han C."/>
            <person name="Schmutz J."/>
            <person name="Larimer F."/>
            <person name="Land M."/>
            <person name="Hauser L."/>
            <person name="Kyrpides N."/>
            <person name="Mikhailova N."/>
            <person name="Nelson K."/>
            <person name="Gogarten J.P."/>
            <person name="Noll K."/>
            <person name="Richardson P."/>
        </authorList>
    </citation>
    <scope>NUCLEOTIDE SEQUENCE [LARGE SCALE GENOMIC DNA]</scope>
    <source>
        <strain evidence="2">ATCC 35602 / DSM 5306 / Rt17-B1</strain>
    </source>
</reference>
<dbReference type="Proteomes" id="UP000002415">
    <property type="component" value="Chromosome"/>
</dbReference>
<protein>
    <recommendedName>
        <fullName evidence="3">Cobalamin biosynthesis protein CobQ</fullName>
    </recommendedName>
</protein>
<name>A7HJ93_FERNB</name>
<keyword evidence="2" id="KW-1185">Reference proteome</keyword>
<evidence type="ECO:0000313" key="1">
    <source>
        <dbReference type="EMBL" id="ABS59976.1"/>
    </source>
</evidence>
<dbReference type="AlphaFoldDB" id="A7HJ93"/>
<proteinExistence type="predicted"/>
<evidence type="ECO:0000313" key="2">
    <source>
        <dbReference type="Proteomes" id="UP000002415"/>
    </source>
</evidence>
<organism evidence="1 2">
    <name type="scientific">Fervidobacterium nodosum (strain ATCC 35602 / DSM 5306 / Rt17-B1)</name>
    <dbReference type="NCBI Taxonomy" id="381764"/>
    <lineage>
        <taxon>Bacteria</taxon>
        <taxon>Thermotogati</taxon>
        <taxon>Thermotogota</taxon>
        <taxon>Thermotogae</taxon>
        <taxon>Thermotogales</taxon>
        <taxon>Fervidobacteriaceae</taxon>
        <taxon>Fervidobacterium</taxon>
    </lineage>
</organism>